<dbReference type="PRINTS" id="PR00837">
    <property type="entry name" value="V5TPXLIKE"/>
</dbReference>
<accession>A0A803TV37</accession>
<organism evidence="14 15">
    <name type="scientific">Anolis carolinensis</name>
    <name type="common">Green anole</name>
    <name type="synonym">American chameleon</name>
    <dbReference type="NCBI Taxonomy" id="28377"/>
    <lineage>
        <taxon>Eukaryota</taxon>
        <taxon>Metazoa</taxon>
        <taxon>Chordata</taxon>
        <taxon>Craniata</taxon>
        <taxon>Vertebrata</taxon>
        <taxon>Euteleostomi</taxon>
        <taxon>Lepidosauria</taxon>
        <taxon>Squamata</taxon>
        <taxon>Bifurcata</taxon>
        <taxon>Unidentata</taxon>
        <taxon>Episquamata</taxon>
        <taxon>Toxicofera</taxon>
        <taxon>Iguania</taxon>
        <taxon>Dactyloidae</taxon>
        <taxon>Anolis</taxon>
    </lineage>
</organism>
<feature type="signal peptide" evidence="12">
    <location>
        <begin position="1"/>
        <end position="27"/>
    </location>
</feature>
<name>A0A803TV37_ANOCA</name>
<dbReference type="SMART" id="SM00198">
    <property type="entry name" value="SCP"/>
    <property type="match status" value="1"/>
</dbReference>
<keyword evidence="3" id="KW-0964">Secreted</keyword>
<reference evidence="14" key="3">
    <citation type="submission" date="2025-09" db="UniProtKB">
        <authorList>
            <consortium name="Ensembl"/>
        </authorList>
    </citation>
    <scope>IDENTIFICATION</scope>
</reference>
<protein>
    <recommendedName>
        <fullName evidence="10">Peptidase inhibitor 16</fullName>
    </recommendedName>
</protein>
<reference evidence="14" key="2">
    <citation type="submission" date="2025-08" db="UniProtKB">
        <authorList>
            <consortium name="Ensembl"/>
        </authorList>
    </citation>
    <scope>IDENTIFICATION</scope>
</reference>
<dbReference type="Proteomes" id="UP000001646">
    <property type="component" value="Chromosome 4"/>
</dbReference>
<evidence type="ECO:0000256" key="8">
    <source>
        <dbReference type="ARBA" id="ARBA00058129"/>
    </source>
</evidence>
<evidence type="ECO:0000256" key="12">
    <source>
        <dbReference type="SAM" id="SignalP"/>
    </source>
</evidence>
<keyword evidence="6" id="KW-1015">Disulfide bond</keyword>
<reference evidence="14 15" key="1">
    <citation type="submission" date="2009-12" db="EMBL/GenBank/DDBJ databases">
        <title>The Genome Sequence of Anolis carolinensis (Green Anole Lizard).</title>
        <authorList>
            <consortium name="The Genome Sequencing Platform"/>
            <person name="Di Palma F."/>
            <person name="Alfoldi J."/>
            <person name="Heiman D."/>
            <person name="Young S."/>
            <person name="Grabherr M."/>
            <person name="Johnson J."/>
            <person name="Lander E.S."/>
            <person name="Lindblad-Toh K."/>
        </authorList>
    </citation>
    <scope>NUCLEOTIDE SEQUENCE [LARGE SCALE GENOMIC DNA]</scope>
    <source>
        <strain evidence="14 15">JBL SC #1</strain>
    </source>
</reference>
<dbReference type="KEGG" id="acs:103278722"/>
<evidence type="ECO:0000256" key="3">
    <source>
        <dbReference type="ARBA" id="ARBA00022525"/>
    </source>
</evidence>
<dbReference type="GeneID" id="103278722"/>
<dbReference type="AlphaFoldDB" id="A0A803TV37"/>
<dbReference type="InParanoid" id="A0A803TV37"/>
<dbReference type="Bgee" id="ENSACAG00000016694">
    <property type="expression patterns" value="Expressed in kidney and 6 other cell types or tissues"/>
</dbReference>
<feature type="compositionally biased region" description="Pro residues" evidence="11">
    <location>
        <begin position="336"/>
        <end position="385"/>
    </location>
</feature>
<evidence type="ECO:0000256" key="1">
    <source>
        <dbReference type="ARBA" id="ARBA00004613"/>
    </source>
</evidence>
<comment type="subcellular location">
    <subcellularLocation>
        <location evidence="1">Secreted</location>
    </subcellularLocation>
</comment>
<dbReference type="SUPFAM" id="SSF55797">
    <property type="entry name" value="PR-1-like"/>
    <property type="match status" value="1"/>
</dbReference>
<dbReference type="PROSITE" id="PS01009">
    <property type="entry name" value="CRISP_1"/>
    <property type="match status" value="1"/>
</dbReference>
<feature type="domain" description="SCP" evidence="13">
    <location>
        <begin position="31"/>
        <end position="172"/>
    </location>
</feature>
<dbReference type="Ensembl" id="ENSACAT00000057070.1">
    <property type="protein sequence ID" value="ENSACAP00000039077.1"/>
    <property type="gene ID" value="ENSACAG00000016694.3"/>
</dbReference>
<dbReference type="InterPro" id="IPR014044">
    <property type="entry name" value="CAP_dom"/>
</dbReference>
<dbReference type="GO" id="GO:0005615">
    <property type="term" value="C:extracellular space"/>
    <property type="evidence" value="ECO:0000318"/>
    <property type="project" value="GO_Central"/>
</dbReference>
<dbReference type="CDD" id="cd05559">
    <property type="entry name" value="CAP_PI16_HrTT-1"/>
    <property type="match status" value="1"/>
</dbReference>
<feature type="region of interest" description="Disordered" evidence="11">
    <location>
        <begin position="226"/>
        <end position="390"/>
    </location>
</feature>
<feature type="compositionally biased region" description="Polar residues" evidence="11">
    <location>
        <begin position="298"/>
        <end position="311"/>
    </location>
</feature>
<feature type="compositionally biased region" description="Polar residues" evidence="11">
    <location>
        <begin position="237"/>
        <end position="250"/>
    </location>
</feature>
<dbReference type="GO" id="GO:0030414">
    <property type="term" value="F:peptidase inhibitor activity"/>
    <property type="evidence" value="ECO:0007669"/>
    <property type="project" value="UniProtKB-KW"/>
</dbReference>
<comment type="subunit">
    <text evidence="9">Interacts with PSP94/MSMB.</text>
</comment>
<sequence>MLSSGLRSPLLPLLLLLLLTAMELSWSFSSEDKKLILDLHNQYRSKVSPPAADMLKMSWDPELEAIAKDYATKCIWEHNPDRGRRGENLFAMSGDLDVKTIVESWYDEYQYYNMTTLTCEEGQMCGHYTQVVWANTERVGCETVFCETLTVLNDTDMHLVVCNYEPPGNVKGHKPYKEGEPCSMCPEGYSCKDALCESSADEEETTASPGPTDLEPTATLSEILATEDTTKGPSPETPESTQTGIETGSDTPAAGGPTASPESALNVDLKSSPELQTNSDGTVPSLVTTGALEDLTLRPTSLQTQQVTHTDIPSPDGSAIPKPTTDKPEHSTPKLPSTPKPPSKPPSVPKPPSIPKPPSVAKPPSYPKPLPFPKPPSDPKPPPISKKPASHRLSAYAKAIKRQSNAIQSSAGKADSVSVCLPCLGCKQIAHPEEIKVALKELTFRYPYAPCFSSLPRWQRHSKCSWCGHTWGNALRKARPYWLNTL</sequence>
<dbReference type="InterPro" id="IPR035940">
    <property type="entry name" value="CAP_sf"/>
</dbReference>
<dbReference type="PANTHER" id="PTHR10334">
    <property type="entry name" value="CYSTEINE-RICH SECRETORY PROTEIN-RELATED"/>
    <property type="match status" value="1"/>
</dbReference>
<proteinExistence type="inferred from homology"/>
<dbReference type="FunFam" id="3.40.33.10:FF:000011">
    <property type="entry name" value="Peptidase inhibitor 16"/>
    <property type="match status" value="1"/>
</dbReference>
<dbReference type="Pfam" id="PF00188">
    <property type="entry name" value="CAP"/>
    <property type="match status" value="1"/>
</dbReference>
<keyword evidence="7" id="KW-0325">Glycoprotein</keyword>
<evidence type="ECO:0000313" key="15">
    <source>
        <dbReference type="Proteomes" id="UP000001646"/>
    </source>
</evidence>
<dbReference type="CTD" id="221476"/>
<evidence type="ECO:0000256" key="11">
    <source>
        <dbReference type="SAM" id="MobiDB-lite"/>
    </source>
</evidence>
<comment type="similarity">
    <text evidence="2">Belongs to the CRISP family.</text>
</comment>
<evidence type="ECO:0000256" key="9">
    <source>
        <dbReference type="ARBA" id="ARBA00063504"/>
    </source>
</evidence>
<evidence type="ECO:0000259" key="13">
    <source>
        <dbReference type="SMART" id="SM00198"/>
    </source>
</evidence>
<dbReference type="PROSITE" id="PS01010">
    <property type="entry name" value="CRISP_2"/>
    <property type="match status" value="1"/>
</dbReference>
<gene>
    <name evidence="14" type="primary">pi16</name>
</gene>
<evidence type="ECO:0000256" key="4">
    <source>
        <dbReference type="ARBA" id="ARBA00022690"/>
    </source>
</evidence>
<evidence type="ECO:0000256" key="5">
    <source>
        <dbReference type="ARBA" id="ARBA00022729"/>
    </source>
</evidence>
<feature type="compositionally biased region" description="Polar residues" evidence="11">
    <location>
        <begin position="273"/>
        <end position="288"/>
    </location>
</feature>
<evidence type="ECO:0000256" key="10">
    <source>
        <dbReference type="ARBA" id="ARBA00074449"/>
    </source>
</evidence>
<feature type="chain" id="PRO_5032652319" description="Peptidase inhibitor 16" evidence="12">
    <location>
        <begin position="28"/>
        <end position="486"/>
    </location>
</feature>
<evidence type="ECO:0000256" key="6">
    <source>
        <dbReference type="ARBA" id="ARBA00023157"/>
    </source>
</evidence>
<evidence type="ECO:0000256" key="2">
    <source>
        <dbReference type="ARBA" id="ARBA00009923"/>
    </source>
</evidence>
<keyword evidence="4" id="KW-0646">Protease inhibitor</keyword>
<keyword evidence="5 12" id="KW-0732">Signal</keyword>
<comment type="function">
    <text evidence="8">May inhibit cardiomyocyte growth.</text>
</comment>
<dbReference type="InterPro" id="IPR018244">
    <property type="entry name" value="Allrgn_V5/Tpx1_CS"/>
</dbReference>
<dbReference type="Gene3D" id="3.40.33.10">
    <property type="entry name" value="CAP"/>
    <property type="match status" value="1"/>
</dbReference>
<keyword evidence="15" id="KW-1185">Reference proteome</keyword>
<dbReference type="OrthoDB" id="337038at2759"/>
<dbReference type="GeneTree" id="ENSGT00940000163908"/>
<dbReference type="InterPro" id="IPR001283">
    <property type="entry name" value="CRISP-related"/>
</dbReference>
<evidence type="ECO:0000256" key="7">
    <source>
        <dbReference type="ARBA" id="ARBA00023180"/>
    </source>
</evidence>
<evidence type="ECO:0000313" key="14">
    <source>
        <dbReference type="Ensembl" id="ENSACAP00000039077.1"/>
    </source>
</evidence>